<gene>
    <name evidence="1" type="ORF">EVEC_LOCUS2276</name>
</gene>
<reference evidence="3" key="1">
    <citation type="submission" date="2017-02" db="UniProtKB">
        <authorList>
            <consortium name="WormBaseParasite"/>
        </authorList>
    </citation>
    <scope>IDENTIFICATION</scope>
</reference>
<name>A0A0N4UYB9_ENTVE</name>
<proteinExistence type="predicted"/>
<keyword evidence="2" id="KW-1185">Reference proteome</keyword>
<dbReference type="AlphaFoldDB" id="A0A0N4UYB9"/>
<dbReference type="WBParaSite" id="EVEC_0000256801-mRNA-1">
    <property type="protein sequence ID" value="EVEC_0000256801-mRNA-1"/>
    <property type="gene ID" value="EVEC_0000256801"/>
</dbReference>
<accession>A0A0N4UYB9</accession>
<reference evidence="1 2" key="2">
    <citation type="submission" date="2018-10" db="EMBL/GenBank/DDBJ databases">
        <authorList>
            <consortium name="Pathogen Informatics"/>
        </authorList>
    </citation>
    <scope>NUCLEOTIDE SEQUENCE [LARGE SCALE GENOMIC DNA]</scope>
</reference>
<protein>
    <submittedName>
        <fullName evidence="3">DUF4367 domain-containing protein</fullName>
    </submittedName>
</protein>
<dbReference type="Proteomes" id="UP000274131">
    <property type="component" value="Unassembled WGS sequence"/>
</dbReference>
<evidence type="ECO:0000313" key="2">
    <source>
        <dbReference type="Proteomes" id="UP000274131"/>
    </source>
</evidence>
<organism evidence="3">
    <name type="scientific">Enterobius vermicularis</name>
    <name type="common">Human pinworm</name>
    <dbReference type="NCBI Taxonomy" id="51028"/>
    <lineage>
        <taxon>Eukaryota</taxon>
        <taxon>Metazoa</taxon>
        <taxon>Ecdysozoa</taxon>
        <taxon>Nematoda</taxon>
        <taxon>Chromadorea</taxon>
        <taxon>Rhabditida</taxon>
        <taxon>Spirurina</taxon>
        <taxon>Oxyuridomorpha</taxon>
        <taxon>Oxyuroidea</taxon>
        <taxon>Oxyuridae</taxon>
        <taxon>Enterobius</taxon>
    </lineage>
</organism>
<sequence length="131" mass="14704">MVVVKLSFQSAFVNQIPTLSEIRSINDPELNSIFEVETTERPPEPQFLDNGYSWKWKTKEILIERDNDFKAFEQDSRERTRQNVHHLAQAGAEAFVSGAKAFVSGAQQVGEAFGVSSSDLLDVGRAFLGKR</sequence>
<evidence type="ECO:0000313" key="3">
    <source>
        <dbReference type="WBParaSite" id="EVEC_0000256801-mRNA-1"/>
    </source>
</evidence>
<dbReference type="EMBL" id="UXUI01007350">
    <property type="protein sequence ID" value="VDD87133.1"/>
    <property type="molecule type" value="Genomic_DNA"/>
</dbReference>
<evidence type="ECO:0000313" key="1">
    <source>
        <dbReference type="EMBL" id="VDD87133.1"/>
    </source>
</evidence>